<reference evidence="1 2" key="1">
    <citation type="submission" date="2019-03" db="EMBL/GenBank/DDBJ databases">
        <title>Genomic Encyclopedia of Type Strains, Phase IV (KMG-IV): sequencing the most valuable type-strain genomes for metagenomic binning, comparative biology and taxonomic classification.</title>
        <authorList>
            <person name="Goeker M."/>
        </authorList>
    </citation>
    <scope>NUCLEOTIDE SEQUENCE [LARGE SCALE GENOMIC DNA]</scope>
    <source>
        <strain evidence="1 2">DSM 102852</strain>
    </source>
</reference>
<dbReference type="Proteomes" id="UP000294480">
    <property type="component" value="Unassembled WGS sequence"/>
</dbReference>
<organism evidence="1 2">
    <name type="scientific">Hydromonas duriensis</name>
    <dbReference type="NCBI Taxonomy" id="1527608"/>
    <lineage>
        <taxon>Bacteria</taxon>
        <taxon>Pseudomonadati</taxon>
        <taxon>Pseudomonadota</taxon>
        <taxon>Betaproteobacteria</taxon>
        <taxon>Burkholderiales</taxon>
        <taxon>Burkholderiaceae</taxon>
        <taxon>Hydromonas</taxon>
    </lineage>
</organism>
<dbReference type="AlphaFoldDB" id="A0A4V3DJJ5"/>
<evidence type="ECO:0000313" key="2">
    <source>
        <dbReference type="Proteomes" id="UP000294480"/>
    </source>
</evidence>
<dbReference type="OrthoDB" id="5570093at2"/>
<proteinExistence type="predicted"/>
<name>A0A4V3DJJ5_9BURK</name>
<comment type="caution">
    <text evidence="1">The sequence shown here is derived from an EMBL/GenBank/DDBJ whole genome shotgun (WGS) entry which is preliminary data.</text>
</comment>
<evidence type="ECO:0000313" key="1">
    <source>
        <dbReference type="EMBL" id="TDR30345.1"/>
    </source>
</evidence>
<accession>A0A4V3DJJ5</accession>
<protein>
    <submittedName>
        <fullName evidence="1">Uncharacterized protein</fullName>
    </submittedName>
</protein>
<dbReference type="EMBL" id="SNZE01000022">
    <property type="protein sequence ID" value="TDR30345.1"/>
    <property type="molecule type" value="Genomic_DNA"/>
</dbReference>
<sequence length="235" mass="26523">MYIPKFSTTRLQVELQELKIKDVIALCEIPAHLNEAGIGEALKRMVKHSNIPIPEWTVQERYAVICAYITAKEQKDWPATDTTNYSQYPIAVDVVQSVYSFEFDGAHLTVVPLVGEYIEAMERLVMSGAIHEKPTAMTWFMAAAAAQIREGEDEGSAEELIKARCAQLQDLPEETFYKLLDEFAQGLMVSAHLFNVWYADDGVVCLPREAGIETPARFRFDACLSEQSREVFAKH</sequence>
<keyword evidence="2" id="KW-1185">Reference proteome</keyword>
<gene>
    <name evidence="1" type="ORF">DFR44_12214</name>
</gene>
<dbReference type="RefSeq" id="WP_133621229.1">
    <property type="nucleotide sequence ID" value="NZ_SNZE01000022.1"/>
</dbReference>